<dbReference type="EnsemblMetazoa" id="GMOY007165-RA">
    <property type="protein sequence ID" value="GMOY007165-PA"/>
    <property type="gene ID" value="GMOY007165"/>
</dbReference>
<keyword evidence="2" id="KW-1185">Reference proteome</keyword>
<evidence type="ECO:0000313" key="1">
    <source>
        <dbReference type="EnsemblMetazoa" id="GMOY007165-PA"/>
    </source>
</evidence>
<accession>A0A1B0G1K8</accession>
<sequence>MGLSKYTTTSRVTSSLTQFLLSAICKHITAVGDQICKMRWGRLQHHLQFVQFYYSKACPSIHHVIFSAAIFSSQLS</sequence>
<protein>
    <submittedName>
        <fullName evidence="1">Uncharacterized protein</fullName>
    </submittedName>
</protein>
<dbReference type="AlphaFoldDB" id="A0A1B0G1K8"/>
<reference evidence="1" key="1">
    <citation type="submission" date="2020-05" db="UniProtKB">
        <authorList>
            <consortium name="EnsemblMetazoa"/>
        </authorList>
    </citation>
    <scope>IDENTIFICATION</scope>
    <source>
        <strain evidence="1">Yale</strain>
    </source>
</reference>
<dbReference type="VEuPathDB" id="VectorBase:GMOY007165"/>
<evidence type="ECO:0000313" key="2">
    <source>
        <dbReference type="Proteomes" id="UP000092444"/>
    </source>
</evidence>
<dbReference type="EMBL" id="CCAG010003124">
    <property type="status" value="NOT_ANNOTATED_CDS"/>
    <property type="molecule type" value="Genomic_DNA"/>
</dbReference>
<proteinExistence type="predicted"/>
<name>A0A1B0G1K8_GLOMM</name>
<dbReference type="Proteomes" id="UP000092444">
    <property type="component" value="Unassembled WGS sequence"/>
</dbReference>
<organism evidence="1 2">
    <name type="scientific">Glossina morsitans morsitans</name>
    <name type="common">Savannah tsetse fly</name>
    <dbReference type="NCBI Taxonomy" id="37546"/>
    <lineage>
        <taxon>Eukaryota</taxon>
        <taxon>Metazoa</taxon>
        <taxon>Ecdysozoa</taxon>
        <taxon>Arthropoda</taxon>
        <taxon>Hexapoda</taxon>
        <taxon>Insecta</taxon>
        <taxon>Pterygota</taxon>
        <taxon>Neoptera</taxon>
        <taxon>Endopterygota</taxon>
        <taxon>Diptera</taxon>
        <taxon>Brachycera</taxon>
        <taxon>Muscomorpha</taxon>
        <taxon>Hippoboscoidea</taxon>
        <taxon>Glossinidae</taxon>
        <taxon>Glossina</taxon>
    </lineage>
</organism>